<dbReference type="PANTHER" id="PTHR47381">
    <property type="entry name" value="ALPHA/BETA-HYDROLASES SUPERFAMILY PROTEIN"/>
    <property type="match status" value="1"/>
</dbReference>
<name>A0A6A4I489_9AGAR</name>
<evidence type="ECO:0000313" key="1">
    <source>
        <dbReference type="EMBL" id="KAE9403595.1"/>
    </source>
</evidence>
<sequence>MASFAKETFNVGAAISKSDKNKPVFILFFLHGRTGKADNLEPFIKIIFGDIAGEAGKDQSDKDLLVVTFDHRNHGSRLVDDIGNQGWDKDQSKSNERHAIDMYAIQEGSARDVSWLIDYLPMYLFPESDRTISGWGLAGISLGGHSTWISLTKEPRIQLGIPIIGCPDYLSLMSARAAEFGISLDSSSKYFPERKEGPPSTPYLSEDSSNPFFGKKILVLSGATDPLVPWTASEAFVDKLVVGPKGIKKVVVQPDTGHACTPEMVGEIVEFLQLHVLREQ</sequence>
<dbReference type="Gene3D" id="3.40.50.1820">
    <property type="entry name" value="alpha/beta hydrolase"/>
    <property type="match status" value="1"/>
</dbReference>
<protein>
    <recommendedName>
        <fullName evidence="3">Alpha/beta-hydrolase</fullName>
    </recommendedName>
</protein>
<evidence type="ECO:0008006" key="3">
    <source>
        <dbReference type="Google" id="ProtNLM"/>
    </source>
</evidence>
<accession>A0A6A4I489</accession>
<dbReference type="InterPro" id="IPR029058">
    <property type="entry name" value="AB_hydrolase_fold"/>
</dbReference>
<dbReference type="OrthoDB" id="2152248at2759"/>
<reference evidence="1" key="1">
    <citation type="journal article" date="2019" name="Environ. Microbiol.">
        <title>Fungal ecological strategies reflected in gene transcription - a case study of two litter decomposers.</title>
        <authorList>
            <person name="Barbi F."/>
            <person name="Kohler A."/>
            <person name="Barry K."/>
            <person name="Baskaran P."/>
            <person name="Daum C."/>
            <person name="Fauchery L."/>
            <person name="Ihrmark K."/>
            <person name="Kuo A."/>
            <person name="LaButti K."/>
            <person name="Lipzen A."/>
            <person name="Morin E."/>
            <person name="Grigoriev I.V."/>
            <person name="Henrissat B."/>
            <person name="Lindahl B."/>
            <person name="Martin F."/>
        </authorList>
    </citation>
    <scope>NUCLEOTIDE SEQUENCE</scope>
    <source>
        <strain evidence="1">JB14</strain>
    </source>
</reference>
<proteinExistence type="predicted"/>
<dbReference type="EMBL" id="ML769423">
    <property type="protein sequence ID" value="KAE9403595.1"/>
    <property type="molecule type" value="Genomic_DNA"/>
</dbReference>
<evidence type="ECO:0000313" key="2">
    <source>
        <dbReference type="Proteomes" id="UP000799118"/>
    </source>
</evidence>
<dbReference type="PANTHER" id="PTHR47381:SF3">
    <property type="entry name" value="ALPHA_BETA-HYDROLASES SUPERFAMILY PROTEIN"/>
    <property type="match status" value="1"/>
</dbReference>
<dbReference type="AlphaFoldDB" id="A0A6A4I489"/>
<gene>
    <name evidence="1" type="ORF">BT96DRAFT_917374</name>
</gene>
<dbReference type="Proteomes" id="UP000799118">
    <property type="component" value="Unassembled WGS sequence"/>
</dbReference>
<keyword evidence="2" id="KW-1185">Reference proteome</keyword>
<organism evidence="1 2">
    <name type="scientific">Gymnopus androsaceus JB14</name>
    <dbReference type="NCBI Taxonomy" id="1447944"/>
    <lineage>
        <taxon>Eukaryota</taxon>
        <taxon>Fungi</taxon>
        <taxon>Dikarya</taxon>
        <taxon>Basidiomycota</taxon>
        <taxon>Agaricomycotina</taxon>
        <taxon>Agaricomycetes</taxon>
        <taxon>Agaricomycetidae</taxon>
        <taxon>Agaricales</taxon>
        <taxon>Marasmiineae</taxon>
        <taxon>Omphalotaceae</taxon>
        <taxon>Gymnopus</taxon>
    </lineage>
</organism>
<dbReference type="SUPFAM" id="SSF53474">
    <property type="entry name" value="alpha/beta-Hydrolases"/>
    <property type="match status" value="1"/>
</dbReference>